<dbReference type="EC" id="2.4.1.-" evidence="3"/>
<evidence type="ECO:0000256" key="2">
    <source>
        <dbReference type="ARBA" id="ARBA00022679"/>
    </source>
</evidence>
<keyword evidence="3" id="KW-0325">Glycoprotein</keyword>
<keyword evidence="3" id="KW-1133">Transmembrane helix</keyword>
<dbReference type="CDD" id="cd11301">
    <property type="entry name" value="Fut1_Fut2_like"/>
    <property type="match status" value="1"/>
</dbReference>
<dbReference type="KEGG" id="phu:Phum_PHUM354220"/>
<dbReference type="GO" id="GO:0005975">
    <property type="term" value="P:carbohydrate metabolic process"/>
    <property type="evidence" value="ECO:0007669"/>
    <property type="project" value="InterPro"/>
</dbReference>
<evidence type="ECO:0000313" key="6">
    <source>
        <dbReference type="Proteomes" id="UP000009046"/>
    </source>
</evidence>
<dbReference type="VEuPathDB" id="VectorBase:PHUM354220"/>
<dbReference type="GO" id="GO:0032580">
    <property type="term" value="C:Golgi cisterna membrane"/>
    <property type="evidence" value="ECO:0007669"/>
    <property type="project" value="UniProtKB-SubCell"/>
</dbReference>
<dbReference type="GO" id="GO:0008107">
    <property type="term" value="F:galactoside 2-alpha-L-fucosyltransferase activity"/>
    <property type="evidence" value="ECO:0007669"/>
    <property type="project" value="InterPro"/>
</dbReference>
<dbReference type="GeneID" id="8232016"/>
<keyword evidence="3" id="KW-0812">Transmembrane</keyword>
<comment type="subcellular location">
    <subcellularLocation>
        <location evidence="3">Golgi apparatus</location>
        <location evidence="3">Golgi stack membrane</location>
        <topology evidence="3">Single-pass type II membrane protein</topology>
    </subcellularLocation>
</comment>
<dbReference type="UniPathway" id="UPA00378"/>
<dbReference type="EMBL" id="AAZO01004114">
    <property type="status" value="NOT_ANNOTATED_CDS"/>
    <property type="molecule type" value="Genomic_DNA"/>
</dbReference>
<keyword evidence="3" id="KW-0333">Golgi apparatus</keyword>
<dbReference type="STRING" id="121224.E0VP77"/>
<reference evidence="4" key="2">
    <citation type="submission" date="2007-04" db="EMBL/GenBank/DDBJ databases">
        <title>The genome of the human body louse.</title>
        <authorList>
            <consortium name="The Human Body Louse Genome Consortium"/>
            <person name="Kirkness E."/>
            <person name="Walenz B."/>
            <person name="Hass B."/>
            <person name="Bruggner R."/>
            <person name="Strausberg R."/>
        </authorList>
    </citation>
    <scope>NUCLEOTIDE SEQUENCE</scope>
    <source>
        <strain evidence="4">USDA</strain>
    </source>
</reference>
<proteinExistence type="inferred from homology"/>
<dbReference type="Proteomes" id="UP000009046">
    <property type="component" value="Unassembled WGS sequence"/>
</dbReference>
<protein>
    <recommendedName>
        <fullName evidence="3">L-Fucosyltransferase</fullName>
        <ecNumber evidence="3">2.4.1.-</ecNumber>
    </recommendedName>
</protein>
<dbReference type="Pfam" id="PF01531">
    <property type="entry name" value="Glyco_transf_11"/>
    <property type="match status" value="1"/>
</dbReference>
<dbReference type="InterPro" id="IPR002516">
    <property type="entry name" value="Glyco_trans_11"/>
</dbReference>
<comment type="pathway">
    <text evidence="3">Protein modification; protein glycosylation.</text>
</comment>
<reference evidence="5" key="3">
    <citation type="submission" date="2020-05" db="UniProtKB">
        <authorList>
            <consortium name="EnsemblMetazoa"/>
        </authorList>
    </citation>
    <scope>IDENTIFICATION</scope>
    <source>
        <strain evidence="5">USDA</strain>
    </source>
</reference>
<name>E0VP77_PEDHC</name>
<evidence type="ECO:0000313" key="5">
    <source>
        <dbReference type="EnsemblMetazoa" id="PHUM354220-PA"/>
    </source>
</evidence>
<dbReference type="EnsemblMetazoa" id="PHUM354220-RA">
    <property type="protein sequence ID" value="PHUM354220-PA"/>
    <property type="gene ID" value="PHUM354220"/>
</dbReference>
<dbReference type="InParanoid" id="E0VP77"/>
<keyword evidence="3" id="KW-0472">Membrane</keyword>
<dbReference type="OMA" id="NINLEMW"/>
<accession>E0VP77</accession>
<organism>
    <name type="scientific">Pediculus humanus subsp. corporis</name>
    <name type="common">Body louse</name>
    <dbReference type="NCBI Taxonomy" id="121224"/>
    <lineage>
        <taxon>Eukaryota</taxon>
        <taxon>Metazoa</taxon>
        <taxon>Ecdysozoa</taxon>
        <taxon>Arthropoda</taxon>
        <taxon>Hexapoda</taxon>
        <taxon>Insecta</taxon>
        <taxon>Pterygota</taxon>
        <taxon>Neoptera</taxon>
        <taxon>Paraneoptera</taxon>
        <taxon>Psocodea</taxon>
        <taxon>Troctomorpha</taxon>
        <taxon>Phthiraptera</taxon>
        <taxon>Anoplura</taxon>
        <taxon>Pediculidae</taxon>
        <taxon>Pediculus</taxon>
    </lineage>
</organism>
<gene>
    <name evidence="5" type="primary">8232016</name>
    <name evidence="4" type="ORF">Phum_PHUM354220</name>
</gene>
<dbReference type="PANTHER" id="PTHR11927:SF9">
    <property type="entry name" value="L-FUCOSYLTRANSFERASE"/>
    <property type="match status" value="1"/>
</dbReference>
<keyword evidence="6" id="KW-1185">Reference proteome</keyword>
<evidence type="ECO:0000313" key="4">
    <source>
        <dbReference type="EMBL" id="EEB15183.1"/>
    </source>
</evidence>
<keyword evidence="1 3" id="KW-0328">Glycosyltransferase</keyword>
<dbReference type="OrthoDB" id="3226at2759"/>
<dbReference type="CTD" id="8232016"/>
<dbReference type="HOGENOM" id="CLU_043399_1_0_1"/>
<keyword evidence="2 3" id="KW-0808">Transferase</keyword>
<evidence type="ECO:0000256" key="1">
    <source>
        <dbReference type="ARBA" id="ARBA00022676"/>
    </source>
</evidence>
<dbReference type="RefSeq" id="XP_002427921.1">
    <property type="nucleotide sequence ID" value="XM_002427876.1"/>
</dbReference>
<dbReference type="AlphaFoldDB" id="E0VP77"/>
<comment type="similarity">
    <text evidence="3">Belongs to the glycosyltransferase 11 family.</text>
</comment>
<evidence type="ECO:0000256" key="3">
    <source>
        <dbReference type="RuleBase" id="RU363129"/>
    </source>
</evidence>
<dbReference type="EMBL" id="DS235357">
    <property type="protein sequence ID" value="EEB15183.1"/>
    <property type="molecule type" value="Genomic_DNA"/>
</dbReference>
<sequence>MYDFQMFAWITNESSSHRSTLSCTSNRDLRNTKNRLSHGRRFVTAARPGQNLLGIAIILAFVIILVVHVTVFPLYEVVPQRNGLRKLLGEYEQSLCSVNLKPLRPRIRRKCPRDGIVTVTQGGRLGNQMWEYASVWAVARRTGLEPFVPGCLLKSLEEVFVDLTVPNLGHVAHCRIDWKGIVTLPDHWTRLNQSIVLPRFVILPETVLTWIDDIRQEFRFKRKLSETAEKILLEAAQNRINLTYVGVHVRRTDYIYYLWRTRHVQAATEDFFYTAMNYFRKKYQNTVFIVVSDDPDWCKSHLGGPDEDVYVASIPGITGPGQDIATMSACNHSIIDYGTFGVWGAILAGGETLVYNMSRHSSIRVAELLPNWQVVSW</sequence>
<keyword evidence="3" id="KW-0735">Signal-anchor</keyword>
<dbReference type="PANTHER" id="PTHR11927">
    <property type="entry name" value="GALACTOSIDE 2-L-FUCOSYLTRANSFERASE"/>
    <property type="match status" value="1"/>
</dbReference>
<dbReference type="eggNOG" id="ENOG502S316">
    <property type="taxonomic scope" value="Eukaryota"/>
</dbReference>
<feature type="transmembrane region" description="Helical" evidence="3">
    <location>
        <begin position="52"/>
        <end position="75"/>
    </location>
</feature>
<reference evidence="4" key="1">
    <citation type="submission" date="2007-04" db="EMBL/GenBank/DDBJ databases">
        <title>Annotation of Pediculus humanus corporis strain USDA.</title>
        <authorList>
            <person name="Kirkness E."/>
            <person name="Hannick L."/>
            <person name="Hass B."/>
            <person name="Bruggner R."/>
            <person name="Lawson D."/>
            <person name="Bidwell S."/>
            <person name="Joardar V."/>
            <person name="Caler E."/>
            <person name="Walenz B."/>
            <person name="Inman J."/>
            <person name="Schobel S."/>
            <person name="Galinsky K."/>
            <person name="Amedeo P."/>
            <person name="Strausberg R."/>
        </authorList>
    </citation>
    <scope>NUCLEOTIDE SEQUENCE</scope>
    <source>
        <strain evidence="4">USDA</strain>
    </source>
</reference>